<reference evidence="1 2" key="1">
    <citation type="journal article" date="2019" name="Sci. Rep.">
        <title>A high-quality genome of Eragrostis curvula grass provides insights into Poaceae evolution and supports new strategies to enhance forage quality.</title>
        <authorList>
            <person name="Carballo J."/>
            <person name="Santos B.A.C.M."/>
            <person name="Zappacosta D."/>
            <person name="Garbus I."/>
            <person name="Selva J.P."/>
            <person name="Gallo C.A."/>
            <person name="Diaz A."/>
            <person name="Albertini E."/>
            <person name="Caccamo M."/>
            <person name="Echenique V."/>
        </authorList>
    </citation>
    <scope>NUCLEOTIDE SEQUENCE [LARGE SCALE GENOMIC DNA]</scope>
    <source>
        <strain evidence="2">cv. Victoria</strain>
        <tissue evidence="1">Leaf</tissue>
    </source>
</reference>
<keyword evidence="2" id="KW-1185">Reference proteome</keyword>
<evidence type="ECO:0000313" key="2">
    <source>
        <dbReference type="Proteomes" id="UP000324897"/>
    </source>
</evidence>
<comment type="caution">
    <text evidence="1">The sequence shown here is derived from an EMBL/GenBank/DDBJ whole genome shotgun (WGS) entry which is preliminary data.</text>
</comment>
<gene>
    <name evidence="1" type="ORF">EJB05_11123</name>
</gene>
<protein>
    <submittedName>
        <fullName evidence="1">Uncharacterized protein</fullName>
    </submittedName>
</protein>
<name>A0A5J9VPR6_9POAL</name>
<dbReference type="Gramene" id="TVU37788">
    <property type="protein sequence ID" value="TVU37788"/>
    <property type="gene ID" value="EJB05_11123"/>
</dbReference>
<sequence>MRLRLGSRKEKKHSDFVAVAASDAGDSAARLSGAMHERTRTRRFGQWRRLLRCPTCHQPLRTSRLWPWLFAFAKGL</sequence>
<dbReference type="AlphaFoldDB" id="A0A5J9VPR6"/>
<evidence type="ECO:0000313" key="1">
    <source>
        <dbReference type="EMBL" id="TVU37788.1"/>
    </source>
</evidence>
<organism evidence="1 2">
    <name type="scientific">Eragrostis curvula</name>
    <name type="common">weeping love grass</name>
    <dbReference type="NCBI Taxonomy" id="38414"/>
    <lineage>
        <taxon>Eukaryota</taxon>
        <taxon>Viridiplantae</taxon>
        <taxon>Streptophyta</taxon>
        <taxon>Embryophyta</taxon>
        <taxon>Tracheophyta</taxon>
        <taxon>Spermatophyta</taxon>
        <taxon>Magnoliopsida</taxon>
        <taxon>Liliopsida</taxon>
        <taxon>Poales</taxon>
        <taxon>Poaceae</taxon>
        <taxon>PACMAD clade</taxon>
        <taxon>Chloridoideae</taxon>
        <taxon>Eragrostideae</taxon>
        <taxon>Eragrostidinae</taxon>
        <taxon>Eragrostis</taxon>
    </lineage>
</organism>
<feature type="non-terminal residue" evidence="1">
    <location>
        <position position="1"/>
    </location>
</feature>
<dbReference type="EMBL" id="RWGY01000007">
    <property type="protein sequence ID" value="TVU37788.1"/>
    <property type="molecule type" value="Genomic_DNA"/>
</dbReference>
<proteinExistence type="predicted"/>
<accession>A0A5J9VPR6</accession>
<dbReference type="Proteomes" id="UP000324897">
    <property type="component" value="Chromosome 4"/>
</dbReference>